<dbReference type="Pfam" id="PF12802">
    <property type="entry name" value="MarR_2"/>
    <property type="match status" value="1"/>
</dbReference>
<name>A0ABS8PDA0_9PSEU</name>
<dbReference type="Gene3D" id="1.10.10.10">
    <property type="entry name" value="Winged helix-like DNA-binding domain superfamily/Winged helix DNA-binding domain"/>
    <property type="match status" value="1"/>
</dbReference>
<reference evidence="2 3" key="1">
    <citation type="submission" date="2021-11" db="EMBL/GenBank/DDBJ databases">
        <title>Draft genome sequence of Actinomycetospora sp. SF1 isolated from the rhizosphere soil.</title>
        <authorList>
            <person name="Duangmal K."/>
            <person name="Chantavorakit T."/>
        </authorList>
    </citation>
    <scope>NUCLEOTIDE SEQUENCE [LARGE SCALE GENOMIC DNA]</scope>
    <source>
        <strain evidence="2 3">TBRC 5722</strain>
    </source>
</reference>
<dbReference type="InterPro" id="IPR052526">
    <property type="entry name" value="HTH-type_Bedaq_tolerance"/>
</dbReference>
<dbReference type="EMBL" id="JAJNDB010000005">
    <property type="protein sequence ID" value="MCD2196255.1"/>
    <property type="molecule type" value="Genomic_DNA"/>
</dbReference>
<accession>A0ABS8PDA0</accession>
<evidence type="ECO:0000313" key="2">
    <source>
        <dbReference type="EMBL" id="MCD2196255.1"/>
    </source>
</evidence>
<dbReference type="SMART" id="SM00347">
    <property type="entry name" value="HTH_MARR"/>
    <property type="match status" value="1"/>
</dbReference>
<dbReference type="SUPFAM" id="SSF46785">
    <property type="entry name" value="Winged helix' DNA-binding domain"/>
    <property type="match status" value="1"/>
</dbReference>
<dbReference type="InterPro" id="IPR000835">
    <property type="entry name" value="HTH_MarR-typ"/>
</dbReference>
<dbReference type="Gene3D" id="1.10.287.100">
    <property type="match status" value="1"/>
</dbReference>
<evidence type="ECO:0000313" key="3">
    <source>
        <dbReference type="Proteomes" id="UP001199469"/>
    </source>
</evidence>
<dbReference type="InterPro" id="IPR036390">
    <property type="entry name" value="WH_DNA-bd_sf"/>
</dbReference>
<gene>
    <name evidence="2" type="ORF">LQ327_23040</name>
</gene>
<dbReference type="PROSITE" id="PS50995">
    <property type="entry name" value="HTH_MARR_2"/>
    <property type="match status" value="1"/>
</dbReference>
<dbReference type="Proteomes" id="UP001199469">
    <property type="component" value="Unassembled WGS sequence"/>
</dbReference>
<dbReference type="RefSeq" id="WP_230738108.1">
    <property type="nucleotide sequence ID" value="NZ_JAJNDB010000005.1"/>
</dbReference>
<organism evidence="2 3">
    <name type="scientific">Actinomycetospora endophytica</name>
    <dbReference type="NCBI Taxonomy" id="2291215"/>
    <lineage>
        <taxon>Bacteria</taxon>
        <taxon>Bacillati</taxon>
        <taxon>Actinomycetota</taxon>
        <taxon>Actinomycetes</taxon>
        <taxon>Pseudonocardiales</taxon>
        <taxon>Pseudonocardiaceae</taxon>
        <taxon>Actinomycetospora</taxon>
    </lineage>
</organism>
<dbReference type="PANTHER" id="PTHR39515:SF2">
    <property type="entry name" value="HTH-TYPE TRANSCRIPTIONAL REGULATOR RV0880"/>
    <property type="match status" value="1"/>
</dbReference>
<keyword evidence="3" id="KW-1185">Reference proteome</keyword>
<proteinExistence type="predicted"/>
<protein>
    <submittedName>
        <fullName evidence="2">MarR family winged helix-turn-helix transcriptional regulator</fullName>
    </submittedName>
</protein>
<sequence>MTTAEPTATAVEAARAVRVGLGRLRRRFRENYDRAELTASQTGLLSRLGREGPASASELAAAEGVRPQSVAMSVAALDERGLVTRTKDPHDGRRQVVTVSPAGRDFLESSRTAGEGWLAAALTERLTEAECATVVEAMALLERVVQR</sequence>
<comment type="caution">
    <text evidence="2">The sequence shown here is derived from an EMBL/GenBank/DDBJ whole genome shotgun (WGS) entry which is preliminary data.</text>
</comment>
<dbReference type="InterPro" id="IPR036388">
    <property type="entry name" value="WH-like_DNA-bd_sf"/>
</dbReference>
<feature type="domain" description="HTH marR-type" evidence="1">
    <location>
        <begin position="3"/>
        <end position="146"/>
    </location>
</feature>
<evidence type="ECO:0000259" key="1">
    <source>
        <dbReference type="PROSITE" id="PS50995"/>
    </source>
</evidence>
<dbReference type="PANTHER" id="PTHR39515">
    <property type="entry name" value="CONSERVED PROTEIN"/>
    <property type="match status" value="1"/>
</dbReference>